<evidence type="ECO:0000313" key="3">
    <source>
        <dbReference type="Proteomes" id="UP000652761"/>
    </source>
</evidence>
<sequence>MSQMTSAGFRFVCLHFQNAARRRVVGSSSSRRRRVTLHRPSRYSLFPRRSPLPSPPYIFGQPRSMGISTFRQHPSSLTTLMWLIWDRMPISLANSLLCRSSTILDLLMATTSSFSSSVLLYAMAAPSDDPSVVKKLLTLSRDDHEDSVSRMKATEEALKEKQKNTMNI</sequence>
<reference evidence="2" key="1">
    <citation type="submission" date="2017-07" db="EMBL/GenBank/DDBJ databases">
        <title>Taro Niue Genome Assembly and Annotation.</title>
        <authorList>
            <person name="Atibalentja N."/>
            <person name="Keating K."/>
            <person name="Fields C.J."/>
        </authorList>
    </citation>
    <scope>NUCLEOTIDE SEQUENCE</scope>
    <source>
        <strain evidence="2">Niue_2</strain>
        <tissue evidence="2">Leaf</tissue>
    </source>
</reference>
<gene>
    <name evidence="2" type="ORF">Taro_045431</name>
</gene>
<organism evidence="2 3">
    <name type="scientific">Colocasia esculenta</name>
    <name type="common">Wild taro</name>
    <name type="synonym">Arum esculentum</name>
    <dbReference type="NCBI Taxonomy" id="4460"/>
    <lineage>
        <taxon>Eukaryota</taxon>
        <taxon>Viridiplantae</taxon>
        <taxon>Streptophyta</taxon>
        <taxon>Embryophyta</taxon>
        <taxon>Tracheophyta</taxon>
        <taxon>Spermatophyta</taxon>
        <taxon>Magnoliopsida</taxon>
        <taxon>Liliopsida</taxon>
        <taxon>Araceae</taxon>
        <taxon>Aroideae</taxon>
        <taxon>Colocasieae</taxon>
        <taxon>Colocasia</taxon>
    </lineage>
</organism>
<dbReference type="AlphaFoldDB" id="A0A843WPF3"/>
<feature type="region of interest" description="Disordered" evidence="1">
    <location>
        <begin position="144"/>
        <end position="168"/>
    </location>
</feature>
<name>A0A843WPF3_COLES</name>
<keyword evidence="3" id="KW-1185">Reference proteome</keyword>
<proteinExistence type="predicted"/>
<dbReference type="EMBL" id="NMUH01005342">
    <property type="protein sequence ID" value="MQM12512.1"/>
    <property type="molecule type" value="Genomic_DNA"/>
</dbReference>
<protein>
    <submittedName>
        <fullName evidence="2">Uncharacterized protein</fullName>
    </submittedName>
</protein>
<comment type="caution">
    <text evidence="2">The sequence shown here is derived from an EMBL/GenBank/DDBJ whole genome shotgun (WGS) entry which is preliminary data.</text>
</comment>
<evidence type="ECO:0000313" key="2">
    <source>
        <dbReference type="EMBL" id="MQM12512.1"/>
    </source>
</evidence>
<evidence type="ECO:0000256" key="1">
    <source>
        <dbReference type="SAM" id="MobiDB-lite"/>
    </source>
</evidence>
<dbReference type="Proteomes" id="UP000652761">
    <property type="component" value="Unassembled WGS sequence"/>
</dbReference>
<accession>A0A843WPF3</accession>